<reference evidence="3 4" key="1">
    <citation type="submission" date="2017-08" db="EMBL/GenBank/DDBJ databases">
        <title>Infants hospitalized years apart are colonized by the same room-sourced microbial strains.</title>
        <authorList>
            <person name="Brooks B."/>
            <person name="Olm M.R."/>
            <person name="Firek B.A."/>
            <person name="Baker R."/>
            <person name="Thomas B.C."/>
            <person name="Morowitz M.J."/>
            <person name="Banfield J.F."/>
        </authorList>
    </citation>
    <scope>NUCLEOTIDE SEQUENCE [LARGE SCALE GENOMIC DNA]</scope>
    <source>
        <strain evidence="3">S2_012_000_R2_81</strain>
    </source>
</reference>
<dbReference type="Proteomes" id="UP000249633">
    <property type="component" value="Unassembled WGS sequence"/>
</dbReference>
<organism evidence="3 4">
    <name type="scientific">Roseateles depolymerans</name>
    <dbReference type="NCBI Taxonomy" id="76731"/>
    <lineage>
        <taxon>Bacteria</taxon>
        <taxon>Pseudomonadati</taxon>
        <taxon>Pseudomonadota</taxon>
        <taxon>Betaproteobacteria</taxon>
        <taxon>Burkholderiales</taxon>
        <taxon>Sphaerotilaceae</taxon>
        <taxon>Roseateles</taxon>
    </lineage>
</organism>
<dbReference type="Gene3D" id="1.20.120.520">
    <property type="entry name" value="nmb1532 protein domain like"/>
    <property type="match status" value="1"/>
</dbReference>
<accession>A0A2W5DQ53</accession>
<dbReference type="PANTHER" id="PTHR39966:SF1">
    <property type="entry name" value="HEMERYTHRIN-LIKE DOMAIN-CONTAINING PROTEIN"/>
    <property type="match status" value="1"/>
</dbReference>
<evidence type="ECO:0000313" key="3">
    <source>
        <dbReference type="EMBL" id="PZP33941.1"/>
    </source>
</evidence>
<evidence type="ECO:0000259" key="2">
    <source>
        <dbReference type="Pfam" id="PF01814"/>
    </source>
</evidence>
<dbReference type="GO" id="GO:0005886">
    <property type="term" value="C:plasma membrane"/>
    <property type="evidence" value="ECO:0007669"/>
    <property type="project" value="TreeGrafter"/>
</dbReference>
<dbReference type="CDD" id="cd12108">
    <property type="entry name" value="Hr-like"/>
    <property type="match status" value="1"/>
</dbReference>
<gene>
    <name evidence="3" type="ORF">DI603_06655</name>
</gene>
<feature type="domain" description="Hemerythrin-like" evidence="2">
    <location>
        <begin position="14"/>
        <end position="150"/>
    </location>
</feature>
<dbReference type="AlphaFoldDB" id="A0A2W5DQ53"/>
<proteinExistence type="predicted"/>
<name>A0A2W5DQ53_9BURK</name>
<dbReference type="EMBL" id="QFOD01000005">
    <property type="protein sequence ID" value="PZP33941.1"/>
    <property type="molecule type" value="Genomic_DNA"/>
</dbReference>
<dbReference type="PANTHER" id="PTHR39966">
    <property type="entry name" value="BLL2471 PROTEIN-RELATED"/>
    <property type="match status" value="1"/>
</dbReference>
<comment type="caution">
    <text evidence="3">The sequence shown here is derived from an EMBL/GenBank/DDBJ whole genome shotgun (WGS) entry which is preliminary data.</text>
</comment>
<evidence type="ECO:0000313" key="4">
    <source>
        <dbReference type="Proteomes" id="UP000249633"/>
    </source>
</evidence>
<dbReference type="InterPro" id="IPR012312">
    <property type="entry name" value="Hemerythrin-like"/>
</dbReference>
<feature type="region of interest" description="Disordered" evidence="1">
    <location>
        <begin position="213"/>
        <end position="233"/>
    </location>
</feature>
<sequence length="233" mass="26009">MASSQLPPLPLPLAVRVIRAEHDALAAMLRTLPLLLREQRLGGVEPDFGALRAMLFYVDEFPERLHHPKESELLFPRLRALAPSLRHSLDALDADHVQGERAIRELQHSLLAWEHMGESRHDKFELQLGIYCSRYLGHMRREESEILPQALALLQPRDWEDLDEAFGANRDPLAPLEGFPSDAAYAPLRERILSALPEPFGWASPGLEQVRAARGGGGRGLGPRAVHQARGGD</sequence>
<evidence type="ECO:0000256" key="1">
    <source>
        <dbReference type="SAM" id="MobiDB-lite"/>
    </source>
</evidence>
<protein>
    <submittedName>
        <fullName evidence="3">Hemerythrin</fullName>
    </submittedName>
</protein>
<dbReference type="Pfam" id="PF01814">
    <property type="entry name" value="Hemerythrin"/>
    <property type="match status" value="1"/>
</dbReference>